<protein>
    <recommendedName>
        <fullName evidence="5">homocysteine desulfhydrase</fullName>
        <ecNumber evidence="5">4.4.1.2</ecNumber>
    </recommendedName>
    <alternativeName>
        <fullName evidence="6">Homocysteine desulfhydrase</fullName>
    </alternativeName>
</protein>
<proteinExistence type="inferred from homology"/>
<dbReference type="InterPro" id="IPR015424">
    <property type="entry name" value="PyrdxlP-dep_Trfase"/>
</dbReference>
<evidence type="ECO:0000313" key="12">
    <source>
        <dbReference type="Proteomes" id="UP000051733"/>
    </source>
</evidence>
<dbReference type="PANTHER" id="PTHR43797:SF2">
    <property type="entry name" value="HOMOCYSTEINE_CYSTEINE SYNTHASE"/>
    <property type="match status" value="1"/>
</dbReference>
<dbReference type="PIRSF" id="PIRSF001434">
    <property type="entry name" value="CGS"/>
    <property type="match status" value="1"/>
</dbReference>
<dbReference type="EC" id="4.4.1.2" evidence="5"/>
<dbReference type="Pfam" id="PF01053">
    <property type="entry name" value="Cys_Met_Meta_PP"/>
    <property type="match status" value="1"/>
</dbReference>
<evidence type="ECO:0000256" key="1">
    <source>
        <dbReference type="ARBA" id="ARBA00001933"/>
    </source>
</evidence>
<comment type="catalytic activity">
    <reaction evidence="7">
        <text>L-homocysteine + H2O = 2-oxobutanoate + hydrogen sulfide + NH4(+) + H(+)</text>
        <dbReference type="Rhea" id="RHEA:14501"/>
        <dbReference type="ChEBI" id="CHEBI:15377"/>
        <dbReference type="ChEBI" id="CHEBI:15378"/>
        <dbReference type="ChEBI" id="CHEBI:16763"/>
        <dbReference type="ChEBI" id="CHEBI:28938"/>
        <dbReference type="ChEBI" id="CHEBI:29919"/>
        <dbReference type="ChEBI" id="CHEBI:58199"/>
        <dbReference type="EC" id="4.4.1.2"/>
    </reaction>
    <physiologicalReaction direction="left-to-right" evidence="7">
        <dbReference type="Rhea" id="RHEA:14502"/>
    </physiologicalReaction>
</comment>
<dbReference type="GO" id="GO:0004124">
    <property type="term" value="F:cysteine synthase activity"/>
    <property type="evidence" value="ECO:0007669"/>
    <property type="project" value="TreeGrafter"/>
</dbReference>
<feature type="modified residue" description="N6-(pyridoxal phosphate)lysine" evidence="9">
    <location>
        <position position="212"/>
    </location>
</feature>
<dbReference type="GO" id="GO:0003961">
    <property type="term" value="F:O-acetylhomoserine aminocarboxypropyltransferase activity"/>
    <property type="evidence" value="ECO:0007669"/>
    <property type="project" value="TreeGrafter"/>
</dbReference>
<dbReference type="InterPro" id="IPR000277">
    <property type="entry name" value="Cys/Met-Metab_PyrdxlP-dep_enz"/>
</dbReference>
<reference evidence="11 12" key="1">
    <citation type="journal article" date="2015" name="Genome Announc.">
        <title>Expanding the biotechnology potential of lactobacilli through comparative genomics of 213 strains and associated genera.</title>
        <authorList>
            <person name="Sun Z."/>
            <person name="Harris H.M."/>
            <person name="McCann A."/>
            <person name="Guo C."/>
            <person name="Argimon S."/>
            <person name="Zhang W."/>
            <person name="Yang X."/>
            <person name="Jeffery I.B."/>
            <person name="Cooney J.C."/>
            <person name="Kagawa T.F."/>
            <person name="Liu W."/>
            <person name="Song Y."/>
            <person name="Salvetti E."/>
            <person name="Wrobel A."/>
            <person name="Rasinkangas P."/>
            <person name="Parkhill J."/>
            <person name="Rea M.C."/>
            <person name="O'Sullivan O."/>
            <person name="Ritari J."/>
            <person name="Douillard F.P."/>
            <person name="Paul Ross R."/>
            <person name="Yang R."/>
            <person name="Briner A.E."/>
            <person name="Felis G.E."/>
            <person name="de Vos W.M."/>
            <person name="Barrangou R."/>
            <person name="Klaenhammer T.R."/>
            <person name="Caufield P.W."/>
            <person name="Cui Y."/>
            <person name="Zhang H."/>
            <person name="O'Toole P.W."/>
        </authorList>
    </citation>
    <scope>NUCLEOTIDE SEQUENCE [LARGE SCALE GENOMIC DNA]</scope>
    <source>
        <strain evidence="11 12">DSM 20634</strain>
    </source>
</reference>
<evidence type="ECO:0000256" key="3">
    <source>
        <dbReference type="ARBA" id="ARBA00022679"/>
    </source>
</evidence>
<name>A0A0R2AE50_9LACO</name>
<dbReference type="EMBL" id="AYYY01000030">
    <property type="protein sequence ID" value="KRM61219.1"/>
    <property type="molecule type" value="Genomic_DNA"/>
</dbReference>
<keyword evidence="12" id="KW-1185">Reference proteome</keyword>
<dbReference type="PANTHER" id="PTHR43797">
    <property type="entry name" value="HOMOCYSTEINE/CYSTEINE SYNTHASE"/>
    <property type="match status" value="1"/>
</dbReference>
<gene>
    <name evidence="11" type="ORF">FC26_GL001901</name>
</gene>
<comment type="similarity">
    <text evidence="2 10">Belongs to the trans-sulfuration enzymes family.</text>
</comment>
<evidence type="ECO:0000256" key="7">
    <source>
        <dbReference type="ARBA" id="ARBA00048780"/>
    </source>
</evidence>
<organism evidence="11 12">
    <name type="scientific">Paucilactobacillus vaccinostercus DSM 20634</name>
    <dbReference type="NCBI Taxonomy" id="1423813"/>
    <lineage>
        <taxon>Bacteria</taxon>
        <taxon>Bacillati</taxon>
        <taxon>Bacillota</taxon>
        <taxon>Bacilli</taxon>
        <taxon>Lactobacillales</taxon>
        <taxon>Lactobacillaceae</taxon>
        <taxon>Paucilactobacillus</taxon>
    </lineage>
</organism>
<evidence type="ECO:0000256" key="6">
    <source>
        <dbReference type="ARBA" id="ARBA00047199"/>
    </source>
</evidence>
<dbReference type="GO" id="GO:0006535">
    <property type="term" value="P:cysteine biosynthetic process from serine"/>
    <property type="evidence" value="ECO:0007669"/>
    <property type="project" value="TreeGrafter"/>
</dbReference>
<evidence type="ECO:0000256" key="4">
    <source>
        <dbReference type="ARBA" id="ARBA00022898"/>
    </source>
</evidence>
<dbReference type="Gene3D" id="3.40.640.10">
    <property type="entry name" value="Type I PLP-dependent aspartate aminotransferase-like (Major domain)"/>
    <property type="match status" value="1"/>
</dbReference>
<dbReference type="Gene3D" id="3.90.1150.10">
    <property type="entry name" value="Aspartate Aminotransferase, domain 1"/>
    <property type="match status" value="1"/>
</dbReference>
<dbReference type="Proteomes" id="UP000051733">
    <property type="component" value="Unassembled WGS sequence"/>
</dbReference>
<comment type="catalytic activity">
    <reaction evidence="8">
        <text>L-methionine + H2O = methanethiol + 2-oxobutanoate + NH4(+)</text>
        <dbReference type="Rhea" id="RHEA:23800"/>
        <dbReference type="ChEBI" id="CHEBI:15377"/>
        <dbReference type="ChEBI" id="CHEBI:16007"/>
        <dbReference type="ChEBI" id="CHEBI:16763"/>
        <dbReference type="ChEBI" id="CHEBI:28938"/>
        <dbReference type="ChEBI" id="CHEBI:57844"/>
        <dbReference type="EC" id="4.4.1.11"/>
    </reaction>
    <physiologicalReaction direction="left-to-right" evidence="8">
        <dbReference type="Rhea" id="RHEA:23801"/>
    </physiologicalReaction>
</comment>
<dbReference type="GO" id="GO:0005737">
    <property type="term" value="C:cytoplasm"/>
    <property type="evidence" value="ECO:0007669"/>
    <property type="project" value="TreeGrafter"/>
</dbReference>
<dbReference type="InterPro" id="IPR006235">
    <property type="entry name" value="OAc-hSer/O-AcSer_sulfhydrylase"/>
</dbReference>
<sequence>MNILTQDKFDTLRIHAGYKPEENQFASSVPIYQTAAFGLSNTEVANQIVAGQQPGRFDYSRDGNPTVHVYEQRIAALEGGIDAVAVGSGMSAISFAIFNVAEGGGRIIAPTNIYGSTLDEFRNFFPKYGINFDFVDEVNDFDRIKSLIQDDTKAIYVESVANPSTEIADIETLATIAHEAGIPLIVDNTFPTPYLLRPFEYGADIVVYSSTKGINGHGNTLSGLVVDHGQFDWSSGKFPQFTEEEFNLGDEEQGIHESFYSKFGAAAFIKRIRMKYVRLLGSVLGPIDAYFVMLGLETISERLTKQVASTTAIAKFLAANEHVERVYYSGIEADNPLVPKYFPKGVGSVLSFELKGDEKNIAKLIGNVKIFSYIPNIGDAKSLIVNPTRTTHREIPAEIRQKHAMNNQIIRLSIGLEDIDDLIGDLDQALAKAFE</sequence>
<keyword evidence="4 9" id="KW-0663">Pyridoxal phosphate</keyword>
<dbReference type="InterPro" id="IPR015421">
    <property type="entry name" value="PyrdxlP-dep_Trfase_major"/>
</dbReference>
<keyword evidence="3" id="KW-0808">Transferase</keyword>
<evidence type="ECO:0000313" key="11">
    <source>
        <dbReference type="EMBL" id="KRM61219.1"/>
    </source>
</evidence>
<evidence type="ECO:0000256" key="10">
    <source>
        <dbReference type="RuleBase" id="RU362118"/>
    </source>
</evidence>
<evidence type="ECO:0000256" key="2">
    <source>
        <dbReference type="ARBA" id="ARBA00009077"/>
    </source>
</evidence>
<dbReference type="InterPro" id="IPR015422">
    <property type="entry name" value="PyrdxlP-dep_Trfase_small"/>
</dbReference>
<dbReference type="FunFam" id="3.40.640.10:FF:000046">
    <property type="entry name" value="Cystathionine gamma-lyase"/>
    <property type="match status" value="1"/>
</dbReference>
<dbReference type="GO" id="GO:0018826">
    <property type="term" value="F:methionine gamma-lyase activity"/>
    <property type="evidence" value="ECO:0007669"/>
    <property type="project" value="UniProtKB-EC"/>
</dbReference>
<dbReference type="AlphaFoldDB" id="A0A0R2AE50"/>
<dbReference type="GO" id="GO:0047982">
    <property type="term" value="F:homocysteine desulfhydrase activity"/>
    <property type="evidence" value="ECO:0007669"/>
    <property type="project" value="UniProtKB-EC"/>
</dbReference>
<evidence type="ECO:0000256" key="5">
    <source>
        <dbReference type="ARBA" id="ARBA00047175"/>
    </source>
</evidence>
<comment type="cofactor">
    <cofactor evidence="1 10">
        <name>pyridoxal 5'-phosphate</name>
        <dbReference type="ChEBI" id="CHEBI:597326"/>
    </cofactor>
</comment>
<dbReference type="GO" id="GO:0019346">
    <property type="term" value="P:transsulfuration"/>
    <property type="evidence" value="ECO:0007669"/>
    <property type="project" value="InterPro"/>
</dbReference>
<evidence type="ECO:0000256" key="8">
    <source>
        <dbReference type="ARBA" id="ARBA00052699"/>
    </source>
</evidence>
<comment type="caution">
    <text evidence="11">The sequence shown here is derived from an EMBL/GenBank/DDBJ whole genome shotgun (WGS) entry which is preliminary data.</text>
</comment>
<dbReference type="STRING" id="1423813.FC26_GL001901"/>
<dbReference type="GO" id="GO:0071269">
    <property type="term" value="P:L-homocysteine biosynthetic process"/>
    <property type="evidence" value="ECO:0007669"/>
    <property type="project" value="TreeGrafter"/>
</dbReference>
<accession>A0A0R2AE50</accession>
<dbReference type="GO" id="GO:0030170">
    <property type="term" value="F:pyridoxal phosphate binding"/>
    <property type="evidence" value="ECO:0007669"/>
    <property type="project" value="InterPro"/>
</dbReference>
<evidence type="ECO:0000256" key="9">
    <source>
        <dbReference type="PIRSR" id="PIRSR001434-2"/>
    </source>
</evidence>
<dbReference type="SUPFAM" id="SSF53383">
    <property type="entry name" value="PLP-dependent transferases"/>
    <property type="match status" value="1"/>
</dbReference>
<dbReference type="PATRIC" id="fig|1423813.3.peg.1930"/>